<name>A0A454CRG1_VIBHA</name>
<proteinExistence type="predicted"/>
<gene>
    <name evidence="1" type="ORF">VCHENC02_5162</name>
</gene>
<accession>A0A454CRG1</accession>
<evidence type="ECO:0000313" key="2">
    <source>
        <dbReference type="Proteomes" id="UP000008367"/>
    </source>
</evidence>
<organism evidence="1 2">
    <name type="scientific">Vibrio harveyi</name>
    <name type="common">Beneckea harveyi</name>
    <dbReference type="NCBI Taxonomy" id="669"/>
    <lineage>
        <taxon>Bacteria</taxon>
        <taxon>Pseudomonadati</taxon>
        <taxon>Pseudomonadota</taxon>
        <taxon>Gammaproteobacteria</taxon>
        <taxon>Vibrionales</taxon>
        <taxon>Vibrionaceae</taxon>
        <taxon>Vibrio</taxon>
    </lineage>
</organism>
<dbReference type="Proteomes" id="UP000008367">
    <property type="component" value="Unassembled WGS sequence"/>
</dbReference>
<protein>
    <submittedName>
        <fullName evidence="1">Peptidase C39, bacteriocin processing domain protein</fullName>
    </submittedName>
</protein>
<comment type="caution">
    <text evidence="1">The sequence shown here is derived from an EMBL/GenBank/DDBJ whole genome shotgun (WGS) entry which is preliminary data.</text>
</comment>
<feature type="non-terminal residue" evidence="1">
    <location>
        <position position="40"/>
    </location>
</feature>
<dbReference type="AlphaFoldDB" id="A0A454CRG1"/>
<sequence length="40" mass="4926">MPFEAKYDAENRLTKLNFTRDNVQYREQFAYAHDHMLAQY</sequence>
<reference evidence="1 2" key="1">
    <citation type="submission" date="2012-10" db="EMBL/GenBank/DDBJ databases">
        <title>Genome sequence of Vibrio Cholerae HENC-02.</title>
        <authorList>
            <person name="Eppinger M."/>
            <person name="Hasan N.A."/>
            <person name="Sengamalay N."/>
            <person name="Hine E."/>
            <person name="Su Q."/>
            <person name="Daugherty S.C."/>
            <person name="Young S."/>
            <person name="Sadzewicz L."/>
            <person name="Tallon L."/>
            <person name="Cebula T.A."/>
            <person name="Ravel J."/>
            <person name="Colwell R.R."/>
        </authorList>
    </citation>
    <scope>NUCLEOTIDE SEQUENCE [LARGE SCALE GENOMIC DNA]</scope>
    <source>
        <strain evidence="1 2">HENC-02</strain>
    </source>
</reference>
<dbReference type="EMBL" id="AJSR01002291">
    <property type="protein sequence ID" value="EKM28989.1"/>
    <property type="molecule type" value="Genomic_DNA"/>
</dbReference>
<evidence type="ECO:0000313" key="1">
    <source>
        <dbReference type="EMBL" id="EKM28989.1"/>
    </source>
</evidence>